<dbReference type="AlphaFoldDB" id="A0A1J4JL31"/>
<accession>A0A1J4JL31</accession>
<dbReference type="GeneID" id="94843907"/>
<dbReference type="EMBL" id="MLAK01000986">
    <property type="protein sequence ID" value="OHS99794.1"/>
    <property type="molecule type" value="Genomic_DNA"/>
</dbReference>
<protein>
    <submittedName>
        <fullName evidence="1">Uncharacterized protein</fullName>
    </submittedName>
</protein>
<organism evidence="1 2">
    <name type="scientific">Tritrichomonas foetus</name>
    <dbReference type="NCBI Taxonomy" id="1144522"/>
    <lineage>
        <taxon>Eukaryota</taxon>
        <taxon>Metamonada</taxon>
        <taxon>Parabasalia</taxon>
        <taxon>Tritrichomonadida</taxon>
        <taxon>Tritrichomonadidae</taxon>
        <taxon>Tritrichomonas</taxon>
    </lineage>
</organism>
<evidence type="ECO:0000313" key="2">
    <source>
        <dbReference type="Proteomes" id="UP000179807"/>
    </source>
</evidence>
<keyword evidence="2" id="KW-1185">Reference proteome</keyword>
<sequence length="111" mass="12970">MICNRNVIYKYYIYKNNSGSNLYQKLQQNDAQCSFSHLITNYILEHRNELSKLDILPSFLNENEKNRNLYNFITNATAASASFKCGHVDENVMYEKDLPNEVCFISNIESK</sequence>
<name>A0A1J4JL31_9EUKA</name>
<comment type="caution">
    <text evidence="1">The sequence shown here is derived from an EMBL/GenBank/DDBJ whole genome shotgun (WGS) entry which is preliminary data.</text>
</comment>
<dbReference type="RefSeq" id="XP_068352931.1">
    <property type="nucleotide sequence ID" value="XM_068509203.1"/>
</dbReference>
<dbReference type="VEuPathDB" id="TrichDB:TRFO_33654"/>
<reference evidence="1" key="1">
    <citation type="submission" date="2016-10" db="EMBL/GenBank/DDBJ databases">
        <authorList>
            <person name="Benchimol M."/>
            <person name="Almeida L.G."/>
            <person name="Vasconcelos A.T."/>
            <person name="Perreira-Neves A."/>
            <person name="Rosa I.A."/>
            <person name="Tasca T."/>
            <person name="Bogo M.R."/>
            <person name="de Souza W."/>
        </authorList>
    </citation>
    <scope>NUCLEOTIDE SEQUENCE [LARGE SCALE GENOMIC DNA]</scope>
    <source>
        <strain evidence="1">K</strain>
    </source>
</reference>
<proteinExistence type="predicted"/>
<dbReference type="Proteomes" id="UP000179807">
    <property type="component" value="Unassembled WGS sequence"/>
</dbReference>
<gene>
    <name evidence="1" type="ORF">TRFO_33654</name>
</gene>
<evidence type="ECO:0000313" key="1">
    <source>
        <dbReference type="EMBL" id="OHS99794.1"/>
    </source>
</evidence>